<evidence type="ECO:0000313" key="2">
    <source>
        <dbReference type="Proteomes" id="UP001589562"/>
    </source>
</evidence>
<proteinExistence type="predicted"/>
<dbReference type="RefSeq" id="WP_278011476.1">
    <property type="nucleotide sequence ID" value="NZ_CP121112.1"/>
</dbReference>
<comment type="caution">
    <text evidence="1">The sequence shown here is derived from an EMBL/GenBank/DDBJ whole genome shotgun (WGS) entry which is preliminary data.</text>
</comment>
<reference evidence="1 2" key="1">
    <citation type="submission" date="2024-09" db="EMBL/GenBank/DDBJ databases">
        <authorList>
            <person name="Sun Q."/>
            <person name="Mori K."/>
        </authorList>
    </citation>
    <scope>NUCLEOTIDE SEQUENCE [LARGE SCALE GENOMIC DNA]</scope>
    <source>
        <strain evidence="1 2">CECT 8365</strain>
    </source>
</reference>
<accession>A0ABV5HF69</accession>
<organism evidence="1 2">
    <name type="scientific">Flavobacterium gyeonganense</name>
    <dbReference type="NCBI Taxonomy" id="1310418"/>
    <lineage>
        <taxon>Bacteria</taxon>
        <taxon>Pseudomonadati</taxon>
        <taxon>Bacteroidota</taxon>
        <taxon>Flavobacteriia</taxon>
        <taxon>Flavobacteriales</taxon>
        <taxon>Flavobacteriaceae</taxon>
        <taxon>Flavobacterium</taxon>
    </lineage>
</organism>
<keyword evidence="2" id="KW-1185">Reference proteome</keyword>
<protein>
    <submittedName>
        <fullName evidence="1">Uncharacterized protein</fullName>
    </submittedName>
</protein>
<name>A0ABV5HF69_9FLAO</name>
<sequence length="56" mass="6136">MSKIIKIEKWIINELKCSLLRNVFIKLTIVNIPTTNGANKINIAFGPGAQIPLGST</sequence>
<dbReference type="Proteomes" id="UP001589562">
    <property type="component" value="Unassembled WGS sequence"/>
</dbReference>
<evidence type="ECO:0000313" key="1">
    <source>
        <dbReference type="EMBL" id="MFB9110557.1"/>
    </source>
</evidence>
<gene>
    <name evidence="1" type="ORF">ACFFVK_18390</name>
</gene>
<dbReference type="EMBL" id="JBHMFE010000044">
    <property type="protein sequence ID" value="MFB9110557.1"/>
    <property type="molecule type" value="Genomic_DNA"/>
</dbReference>